<dbReference type="GO" id="GO:0016787">
    <property type="term" value="F:hydrolase activity"/>
    <property type="evidence" value="ECO:0007669"/>
    <property type="project" value="UniProtKB-KW"/>
</dbReference>
<keyword evidence="6" id="KW-1185">Reference proteome</keyword>
<dbReference type="Proteomes" id="UP000677668">
    <property type="component" value="Chromosome 1"/>
</dbReference>
<proteinExistence type="inferred from homology"/>
<dbReference type="Pfam" id="PF07859">
    <property type="entry name" value="Abhydrolase_3"/>
    <property type="match status" value="1"/>
</dbReference>
<accession>A0ABX8B512</accession>
<evidence type="ECO:0000313" key="5">
    <source>
        <dbReference type="EMBL" id="QUV94626.1"/>
    </source>
</evidence>
<dbReference type="InterPro" id="IPR050300">
    <property type="entry name" value="GDXG_lipolytic_enzyme"/>
</dbReference>
<dbReference type="InterPro" id="IPR033140">
    <property type="entry name" value="Lipase_GDXG_put_SER_AS"/>
</dbReference>
<feature type="domain" description="Alpha/beta hydrolase fold-3" evidence="4">
    <location>
        <begin position="79"/>
        <end position="284"/>
    </location>
</feature>
<evidence type="ECO:0000259" key="4">
    <source>
        <dbReference type="Pfam" id="PF07859"/>
    </source>
</evidence>
<keyword evidence="2 5" id="KW-0378">Hydrolase</keyword>
<feature type="active site" evidence="3">
    <location>
        <position position="156"/>
    </location>
</feature>
<sequence length="312" mass="33852">MPLHPQAEAFLNQMAALGNPPMWTLTPEQARASFLALRALAGPPEPVARIEERRIPGSQAEIPVRLYAPPSDQPLPITLYFHGGGFVIGNLDSHDNVCRILANRTPTLVVSVDYRLAPEHPFPAAPIDAYDALQWTAAHAAELGGDPARIAVAGDSAGGNLATVAALMARNRKGKLPVFQLLVYPVTDVTHSQPSYEAYGTGYLLTKETMQWFLRHYVPADQDRRHPYLSPLFEKDLSGLPPAHIIVAEYDPLRDEGTAYARRLEAAGVTTSVSCYAGMLHGFFALTGLFDDASRALDESAAALRRAFGTLS</sequence>
<dbReference type="Gene3D" id="3.40.50.1820">
    <property type="entry name" value="alpha/beta hydrolase"/>
    <property type="match status" value="1"/>
</dbReference>
<evidence type="ECO:0000313" key="6">
    <source>
        <dbReference type="Proteomes" id="UP000677668"/>
    </source>
</evidence>
<dbReference type="InterPro" id="IPR029058">
    <property type="entry name" value="AB_hydrolase_fold"/>
</dbReference>
<protein>
    <submittedName>
        <fullName evidence="5">Alpha/beta hydrolase</fullName>
    </submittedName>
</protein>
<dbReference type="RefSeq" id="WP_211422904.1">
    <property type="nucleotide sequence ID" value="NZ_CP072642.1"/>
</dbReference>
<name>A0ABX8B512_9BACT</name>
<evidence type="ECO:0000256" key="3">
    <source>
        <dbReference type="PROSITE-ProRule" id="PRU10038"/>
    </source>
</evidence>
<organism evidence="5 6">
    <name type="scientific">Chloracidobacterium sp. N</name>
    <dbReference type="NCBI Taxonomy" id="2821540"/>
    <lineage>
        <taxon>Bacteria</taxon>
        <taxon>Pseudomonadati</taxon>
        <taxon>Acidobacteriota</taxon>
        <taxon>Terriglobia</taxon>
        <taxon>Terriglobales</taxon>
        <taxon>Acidobacteriaceae</taxon>
        <taxon>Chloracidobacterium</taxon>
        <taxon>Chloracidobacterium aggregatum</taxon>
    </lineage>
</organism>
<dbReference type="PROSITE" id="PS01174">
    <property type="entry name" value="LIPASE_GDXG_SER"/>
    <property type="match status" value="1"/>
</dbReference>
<dbReference type="SUPFAM" id="SSF53474">
    <property type="entry name" value="alpha/beta-Hydrolases"/>
    <property type="match status" value="1"/>
</dbReference>
<gene>
    <name evidence="5" type="ORF">J8C05_04045</name>
</gene>
<dbReference type="InterPro" id="IPR013094">
    <property type="entry name" value="AB_hydrolase_3"/>
</dbReference>
<dbReference type="PANTHER" id="PTHR48081:SF8">
    <property type="entry name" value="ALPHA_BETA HYDROLASE FOLD-3 DOMAIN-CONTAINING PROTEIN-RELATED"/>
    <property type="match status" value="1"/>
</dbReference>
<dbReference type="PANTHER" id="PTHR48081">
    <property type="entry name" value="AB HYDROLASE SUPERFAMILY PROTEIN C4A8.06C"/>
    <property type="match status" value="1"/>
</dbReference>
<dbReference type="EMBL" id="CP072642">
    <property type="protein sequence ID" value="QUV94626.1"/>
    <property type="molecule type" value="Genomic_DNA"/>
</dbReference>
<evidence type="ECO:0000256" key="1">
    <source>
        <dbReference type="ARBA" id="ARBA00010515"/>
    </source>
</evidence>
<reference evidence="5 6" key="1">
    <citation type="submission" date="2021-03" db="EMBL/GenBank/DDBJ databases">
        <title>Genomic and phenotypic characterization of Chloracidobacterium isolates provides evidence for multiple species.</title>
        <authorList>
            <person name="Saini M.K."/>
            <person name="Costas A.M.G."/>
            <person name="Tank M."/>
            <person name="Bryant D.A."/>
        </authorList>
    </citation>
    <scope>NUCLEOTIDE SEQUENCE [LARGE SCALE GENOMIC DNA]</scope>
    <source>
        <strain evidence="5 6">N</strain>
    </source>
</reference>
<evidence type="ECO:0000256" key="2">
    <source>
        <dbReference type="ARBA" id="ARBA00022801"/>
    </source>
</evidence>
<comment type="similarity">
    <text evidence="1">Belongs to the 'GDXG' lipolytic enzyme family.</text>
</comment>